<sequence length="525" mass="58785">MTDPKKGLADAKKAPAGNGIQPLYTVRLARTELEDVDAAVLWVHTLTQSETLSFDSYNRFINRVLCNADDESARITGIQVQSGLDPYELLKTATEAFLLTNVGTWDGQDMSNGALATMLERNKWLGGLKESGVGLTEGATEEAEARGYGIGADDLGLNSLQRYLSSHHTSYLDAILPHLGASSSAQGGGPCQFIAATDASLPCLLELIWSYWHEEGMLSQTLNAIARRFQNVRRPGGANDPLAELELAPLRPLSTLLWGYVNDEQQRLSVRRRAYEYQHHYGLSLVGKATEGLSPADSRSRFIEAFHELLRRCAQFYLQDDDATVTADAFPILQALKEVHLVLAEGAHNQFRDLPWTARAEMLMEQWLLARPEMRDFLRGRWMMPYPEPWMGGVDAMKRVQGWSDTSVLHFRDLGTYGERLLLSIRYYAWMNTNNQQVARTWARFWRPEVQSYLHAYRVVTGVDLAGLDYADATMPSELLQRRLAEQRRYSMGNGMGGNGETVGALSAATSAMTTVRLRGRRERT</sequence>
<dbReference type="Proteomes" id="UP000500938">
    <property type="component" value="Chromosome"/>
</dbReference>
<gene>
    <name evidence="1" type="ORF">HKW67_09320</name>
</gene>
<name>A0A6M4IQD0_9BACT</name>
<dbReference type="AlphaFoldDB" id="A0A6M4IQD0"/>
<evidence type="ECO:0000313" key="1">
    <source>
        <dbReference type="EMBL" id="QJR35697.1"/>
    </source>
</evidence>
<protein>
    <submittedName>
        <fullName evidence="1">Uncharacterized protein</fullName>
    </submittedName>
</protein>
<evidence type="ECO:0000313" key="2">
    <source>
        <dbReference type="Proteomes" id="UP000500938"/>
    </source>
</evidence>
<proteinExistence type="predicted"/>
<organism evidence="1 2">
    <name type="scientific">Gemmatimonas groenlandica</name>
    <dbReference type="NCBI Taxonomy" id="2732249"/>
    <lineage>
        <taxon>Bacteria</taxon>
        <taxon>Pseudomonadati</taxon>
        <taxon>Gemmatimonadota</taxon>
        <taxon>Gemmatimonadia</taxon>
        <taxon>Gemmatimonadales</taxon>
        <taxon>Gemmatimonadaceae</taxon>
        <taxon>Gemmatimonas</taxon>
    </lineage>
</organism>
<dbReference type="EMBL" id="CP053085">
    <property type="protein sequence ID" value="QJR35697.1"/>
    <property type="molecule type" value="Genomic_DNA"/>
</dbReference>
<keyword evidence="2" id="KW-1185">Reference proteome</keyword>
<dbReference type="KEGG" id="ggr:HKW67_09320"/>
<accession>A0A6M4IQD0</accession>
<dbReference type="RefSeq" id="WP_171225128.1">
    <property type="nucleotide sequence ID" value="NZ_CP053085.1"/>
</dbReference>
<reference evidence="1 2" key="1">
    <citation type="submission" date="2020-05" db="EMBL/GenBank/DDBJ databases">
        <title>Complete genome sequence of Gemmatimonas greenlandica TET16.</title>
        <authorList>
            <person name="Zeng Y."/>
        </authorList>
    </citation>
    <scope>NUCLEOTIDE SEQUENCE [LARGE SCALE GENOMIC DNA]</scope>
    <source>
        <strain evidence="1 2">TET16</strain>
    </source>
</reference>